<gene>
    <name evidence="1" type="ORF">PIB30_015086</name>
</gene>
<reference evidence="1 2" key="1">
    <citation type="journal article" date="2023" name="Plants (Basel)">
        <title>Bridging the Gap: Combining Genomics and Transcriptomics Approaches to Understand Stylosanthes scabra, an Orphan Legume from the Brazilian Caatinga.</title>
        <authorList>
            <person name="Ferreira-Neto J.R.C."/>
            <person name="da Silva M.D."/>
            <person name="Binneck E."/>
            <person name="de Melo N.F."/>
            <person name="da Silva R.H."/>
            <person name="de Melo A.L.T.M."/>
            <person name="Pandolfi V."/>
            <person name="Bustamante F.O."/>
            <person name="Brasileiro-Vidal A.C."/>
            <person name="Benko-Iseppon A.M."/>
        </authorList>
    </citation>
    <scope>NUCLEOTIDE SEQUENCE [LARGE SCALE GENOMIC DNA]</scope>
    <source>
        <tissue evidence="1">Leaves</tissue>
    </source>
</reference>
<comment type="caution">
    <text evidence="1">The sequence shown here is derived from an EMBL/GenBank/DDBJ whole genome shotgun (WGS) entry which is preliminary data.</text>
</comment>
<dbReference type="Proteomes" id="UP001341840">
    <property type="component" value="Unassembled WGS sequence"/>
</dbReference>
<accession>A0ABU6Q7M0</accession>
<sequence>MDICWLRFEVVAAAPVMLPHRISVLVSRTNIASYKFNILVTAKDMFHKLRQSAKNFGDYFSQVTEEGCHYVHDGRILDPDRPMEWHHIGSGDEIEFIPIATD</sequence>
<evidence type="ECO:0000313" key="2">
    <source>
        <dbReference type="Proteomes" id="UP001341840"/>
    </source>
</evidence>
<dbReference type="EMBL" id="JASCZI010000041">
    <property type="protein sequence ID" value="MED6107555.1"/>
    <property type="molecule type" value="Genomic_DNA"/>
</dbReference>
<protein>
    <recommendedName>
        <fullName evidence="3">Rad60/SUMO-like domain-containing protein</fullName>
    </recommendedName>
</protein>
<name>A0ABU6Q7M0_9FABA</name>
<keyword evidence="2" id="KW-1185">Reference proteome</keyword>
<evidence type="ECO:0000313" key="1">
    <source>
        <dbReference type="EMBL" id="MED6107555.1"/>
    </source>
</evidence>
<proteinExistence type="predicted"/>
<organism evidence="1 2">
    <name type="scientific">Stylosanthes scabra</name>
    <dbReference type="NCBI Taxonomy" id="79078"/>
    <lineage>
        <taxon>Eukaryota</taxon>
        <taxon>Viridiplantae</taxon>
        <taxon>Streptophyta</taxon>
        <taxon>Embryophyta</taxon>
        <taxon>Tracheophyta</taxon>
        <taxon>Spermatophyta</taxon>
        <taxon>Magnoliopsida</taxon>
        <taxon>eudicotyledons</taxon>
        <taxon>Gunneridae</taxon>
        <taxon>Pentapetalae</taxon>
        <taxon>rosids</taxon>
        <taxon>fabids</taxon>
        <taxon>Fabales</taxon>
        <taxon>Fabaceae</taxon>
        <taxon>Papilionoideae</taxon>
        <taxon>50 kb inversion clade</taxon>
        <taxon>dalbergioids sensu lato</taxon>
        <taxon>Dalbergieae</taxon>
        <taxon>Pterocarpus clade</taxon>
        <taxon>Stylosanthes</taxon>
    </lineage>
</organism>
<evidence type="ECO:0008006" key="3">
    <source>
        <dbReference type="Google" id="ProtNLM"/>
    </source>
</evidence>